<dbReference type="GeneID" id="113688624"/>
<gene>
    <name evidence="3" type="primary">LOC113688624</name>
</gene>
<dbReference type="PANTHER" id="PTHR31900:SF27">
    <property type="entry name" value="FBD DOMAIN-CONTAINING PROTEIN"/>
    <property type="match status" value="1"/>
</dbReference>
<dbReference type="SMART" id="SM00579">
    <property type="entry name" value="FBD"/>
    <property type="match status" value="1"/>
</dbReference>
<dbReference type="SUPFAM" id="SSF52047">
    <property type="entry name" value="RNI-like"/>
    <property type="match status" value="1"/>
</dbReference>
<dbReference type="Gene3D" id="1.20.1280.50">
    <property type="match status" value="1"/>
</dbReference>
<dbReference type="InterPro" id="IPR053781">
    <property type="entry name" value="F-box_AtFBL13-like"/>
</dbReference>
<dbReference type="AlphaFoldDB" id="A0A6P6S818"/>
<dbReference type="InterPro" id="IPR036047">
    <property type="entry name" value="F-box-like_dom_sf"/>
</dbReference>
<keyword evidence="2" id="KW-1185">Reference proteome</keyword>
<sequence>MADIPDCKALKRNAKTPDGNDEEIDRLSALPDEILCHILSFLYSTEDAALTSVLSTRWRNLFVQLPDVYLSINTARPFMGEDADPDLMFPDFLNFGFRLILRRNGAPLRKFRLFVRPCGDNYRLGIHSLISAALLCKVKELDICLMEDETSRLSPPLMFTCKTLVSLKLWKAVDLIIPDLVSLPNLKVMHLIGFKMVDQDSIQRFIDCCPLLEELILNFDHLSNMDGVLDISSLLLRKLELGCLEGEFSVVLKLTHLEYLEFMDYGNHKVYLDTPNVKYFKYTGYASDISFVRNMSSLVRATIGLEFNPEEITESSLLVRSQRGFELVKGLQSVKSLHLYGQSLQMVYYCQQSLPTFSKLKSLELDTSIDGDFDHVLFWKVVPSLLEIAPNLEVLIFPFVYRYELYVEEFSCFWPKTITASFIQHLKEIEIEHFRGQEDQFKLVEYLLENGKSLKKMTVGVVIKPWLSWSEECNRILSFRKCSKDCQVVFVRTYDWD</sequence>
<evidence type="ECO:0000313" key="2">
    <source>
        <dbReference type="Proteomes" id="UP001652660"/>
    </source>
</evidence>
<dbReference type="Pfam" id="PF24758">
    <property type="entry name" value="LRR_At5g56370"/>
    <property type="match status" value="1"/>
</dbReference>
<dbReference type="Pfam" id="PF08387">
    <property type="entry name" value="FBD"/>
    <property type="match status" value="1"/>
</dbReference>
<evidence type="ECO:0000313" key="3">
    <source>
        <dbReference type="RefSeq" id="XP_027062310.1"/>
    </source>
</evidence>
<dbReference type="InterPro" id="IPR055411">
    <property type="entry name" value="LRR_FXL15/At3g58940/PEG3-like"/>
</dbReference>
<dbReference type="InterPro" id="IPR006566">
    <property type="entry name" value="FBD"/>
</dbReference>
<dbReference type="Pfam" id="PF12937">
    <property type="entry name" value="F-box-like"/>
    <property type="match status" value="1"/>
</dbReference>
<evidence type="ECO:0000259" key="1">
    <source>
        <dbReference type="PROSITE" id="PS50181"/>
    </source>
</evidence>
<dbReference type="InterPro" id="IPR001810">
    <property type="entry name" value="F-box_dom"/>
</dbReference>
<proteinExistence type="predicted"/>
<dbReference type="Gene3D" id="3.80.10.10">
    <property type="entry name" value="Ribonuclease Inhibitor"/>
    <property type="match status" value="1"/>
</dbReference>
<dbReference type="RefSeq" id="XP_027062310.1">
    <property type="nucleotide sequence ID" value="XM_027206509.2"/>
</dbReference>
<reference evidence="2" key="1">
    <citation type="journal article" date="2025" name="Foods">
        <title>Unveiling the Microbial Signatures of Arabica Coffee Cherries: Insights into Ripeness Specific Diversity, Functional Traits, and Implications for Quality and Safety.</title>
        <authorList>
            <consortium name="RefSeq"/>
            <person name="Tenea G.N."/>
            <person name="Cifuentes V."/>
            <person name="Reyes P."/>
            <person name="Cevallos-Vallejos M."/>
        </authorList>
    </citation>
    <scope>NUCLEOTIDE SEQUENCE [LARGE SCALE GENOMIC DNA]</scope>
</reference>
<dbReference type="PANTHER" id="PTHR31900">
    <property type="entry name" value="F-BOX/RNI SUPERFAMILY PROTEIN-RELATED"/>
    <property type="match status" value="1"/>
</dbReference>
<dbReference type="Proteomes" id="UP001652660">
    <property type="component" value="Chromosome 1e"/>
</dbReference>
<dbReference type="InterPro" id="IPR050232">
    <property type="entry name" value="FBL13/AtMIF1-like"/>
</dbReference>
<dbReference type="SUPFAM" id="SSF81383">
    <property type="entry name" value="F-box domain"/>
    <property type="match status" value="1"/>
</dbReference>
<feature type="domain" description="F-box" evidence="1">
    <location>
        <begin position="24"/>
        <end position="72"/>
    </location>
</feature>
<accession>A0A6P6S818</accession>
<name>A0A6P6S818_COFAR</name>
<organism evidence="2 3">
    <name type="scientific">Coffea arabica</name>
    <name type="common">Arabian coffee</name>
    <dbReference type="NCBI Taxonomy" id="13443"/>
    <lineage>
        <taxon>Eukaryota</taxon>
        <taxon>Viridiplantae</taxon>
        <taxon>Streptophyta</taxon>
        <taxon>Embryophyta</taxon>
        <taxon>Tracheophyta</taxon>
        <taxon>Spermatophyta</taxon>
        <taxon>Magnoliopsida</taxon>
        <taxon>eudicotyledons</taxon>
        <taxon>Gunneridae</taxon>
        <taxon>Pentapetalae</taxon>
        <taxon>asterids</taxon>
        <taxon>lamiids</taxon>
        <taxon>Gentianales</taxon>
        <taxon>Rubiaceae</taxon>
        <taxon>Ixoroideae</taxon>
        <taxon>Gardenieae complex</taxon>
        <taxon>Bertiereae - Coffeeae clade</taxon>
        <taxon>Coffeeae</taxon>
        <taxon>Coffea</taxon>
    </lineage>
</organism>
<dbReference type="InterPro" id="IPR032675">
    <property type="entry name" value="LRR_dom_sf"/>
</dbReference>
<protein>
    <submittedName>
        <fullName evidence="3">F-box protein At4g22280-like</fullName>
    </submittedName>
</protein>
<dbReference type="OrthoDB" id="612216at2759"/>
<reference evidence="3" key="2">
    <citation type="submission" date="2025-08" db="UniProtKB">
        <authorList>
            <consortium name="RefSeq"/>
        </authorList>
    </citation>
    <scope>IDENTIFICATION</scope>
    <source>
        <tissue evidence="3">Leaves</tissue>
    </source>
</reference>
<dbReference type="CDD" id="cd22160">
    <property type="entry name" value="F-box_AtFBL13-like"/>
    <property type="match status" value="1"/>
</dbReference>
<dbReference type="PROSITE" id="PS50181">
    <property type="entry name" value="FBOX"/>
    <property type="match status" value="1"/>
</dbReference>